<evidence type="ECO:0000313" key="5">
    <source>
        <dbReference type="EMBL" id="BCX43081.1"/>
    </source>
</evidence>
<evidence type="ECO:0000256" key="1">
    <source>
        <dbReference type="PROSITE-ProRule" id="PRU00244"/>
    </source>
</evidence>
<dbReference type="SUPFAM" id="SSF55073">
    <property type="entry name" value="Nucleotide cyclase"/>
    <property type="match status" value="1"/>
</dbReference>
<dbReference type="CDD" id="cd01949">
    <property type="entry name" value="GGDEF"/>
    <property type="match status" value="1"/>
</dbReference>
<dbReference type="Pfam" id="PF00563">
    <property type="entry name" value="EAL"/>
    <property type="match status" value="1"/>
</dbReference>
<gene>
    <name evidence="5" type="ORF">STNY_R12620</name>
</gene>
<feature type="transmembrane region" description="Helical" evidence="1">
    <location>
        <begin position="215"/>
        <end position="237"/>
    </location>
</feature>
<dbReference type="Gene3D" id="3.30.70.270">
    <property type="match status" value="1"/>
</dbReference>
<keyword evidence="1" id="KW-0472">Membrane</keyword>
<feature type="transmembrane region" description="Helical" evidence="1">
    <location>
        <begin position="6"/>
        <end position="29"/>
    </location>
</feature>
<dbReference type="SMART" id="SM00267">
    <property type="entry name" value="GGDEF"/>
    <property type="match status" value="1"/>
</dbReference>
<reference evidence="5 6" key="1">
    <citation type="submission" date="2021-05" db="EMBL/GenBank/DDBJ databases">
        <title>Complete Genome Sequence of Stenotrophomonas pavanii strain Y.</title>
        <authorList>
            <person name="Dohra H."/>
            <person name="Mohad Din A.R.J."/>
            <person name="Suzuki K."/>
            <person name="Fatma A."/>
            <person name="Honjyo M."/>
            <person name="Nishimura T."/>
            <person name="Moriuch R."/>
            <person name="Masuda K."/>
            <person name="Minoura A."/>
            <person name="Tashiro Y."/>
            <person name="Futamata H."/>
        </authorList>
    </citation>
    <scope>NUCLEOTIDE SEQUENCE [LARGE SCALE GENOMIC DNA]</scope>
    <source>
        <strain evidence="6">Y</strain>
    </source>
</reference>
<proteinExistence type="predicted"/>
<feature type="transmembrane region" description="Helical" evidence="1">
    <location>
        <begin position="140"/>
        <end position="160"/>
    </location>
</feature>
<dbReference type="Gene3D" id="3.20.20.450">
    <property type="entry name" value="EAL domain"/>
    <property type="match status" value="1"/>
</dbReference>
<dbReference type="InterPro" id="IPR052155">
    <property type="entry name" value="Biofilm_reg_signaling"/>
</dbReference>
<dbReference type="InterPro" id="IPR005330">
    <property type="entry name" value="MHYT_dom"/>
</dbReference>
<accession>A0ABM7R1I5</accession>
<name>A0ABM7R1I5_9GAMM</name>
<feature type="domain" description="GGDEF" evidence="3">
    <location>
        <begin position="293"/>
        <end position="425"/>
    </location>
</feature>
<feature type="transmembrane region" description="Helical" evidence="1">
    <location>
        <begin position="41"/>
        <end position="65"/>
    </location>
</feature>
<dbReference type="InterPro" id="IPR043128">
    <property type="entry name" value="Rev_trsase/Diguanyl_cyclase"/>
</dbReference>
<dbReference type="PANTHER" id="PTHR44757">
    <property type="entry name" value="DIGUANYLATE CYCLASE DGCP"/>
    <property type="match status" value="1"/>
</dbReference>
<evidence type="ECO:0000259" key="4">
    <source>
        <dbReference type="PROSITE" id="PS50924"/>
    </source>
</evidence>
<dbReference type="EMBL" id="AP024684">
    <property type="protein sequence ID" value="BCX43081.1"/>
    <property type="molecule type" value="Genomic_DNA"/>
</dbReference>
<keyword evidence="1" id="KW-0812">Transmembrane</keyword>
<dbReference type="Proteomes" id="UP000825066">
    <property type="component" value="Chromosome"/>
</dbReference>
<dbReference type="InterPro" id="IPR029787">
    <property type="entry name" value="Nucleotide_cyclase"/>
</dbReference>
<dbReference type="PROSITE" id="PS50924">
    <property type="entry name" value="MHYT"/>
    <property type="match status" value="1"/>
</dbReference>
<feature type="transmembrane region" description="Helical" evidence="1">
    <location>
        <begin position="77"/>
        <end position="94"/>
    </location>
</feature>
<dbReference type="Pfam" id="PF03707">
    <property type="entry name" value="MHYT"/>
    <property type="match status" value="3"/>
</dbReference>
<protein>
    <submittedName>
        <fullName evidence="5">Bifunctional diguanylate cyclase/phosphodiesterase</fullName>
    </submittedName>
</protein>
<organism evidence="5 6">
    <name type="scientific">Stenotrophomonas pavanii</name>
    <dbReference type="NCBI Taxonomy" id="487698"/>
    <lineage>
        <taxon>Bacteria</taxon>
        <taxon>Pseudomonadati</taxon>
        <taxon>Pseudomonadota</taxon>
        <taxon>Gammaproteobacteria</taxon>
        <taxon>Lysobacterales</taxon>
        <taxon>Lysobacteraceae</taxon>
        <taxon>Stenotrophomonas</taxon>
    </lineage>
</organism>
<evidence type="ECO:0000259" key="3">
    <source>
        <dbReference type="PROSITE" id="PS50887"/>
    </source>
</evidence>
<dbReference type="SUPFAM" id="SSF141868">
    <property type="entry name" value="EAL domain-like"/>
    <property type="match status" value="1"/>
</dbReference>
<dbReference type="InterPro" id="IPR035919">
    <property type="entry name" value="EAL_sf"/>
</dbReference>
<dbReference type="Pfam" id="PF00990">
    <property type="entry name" value="GGDEF"/>
    <property type="match status" value="1"/>
</dbReference>
<dbReference type="PROSITE" id="PS50883">
    <property type="entry name" value="EAL"/>
    <property type="match status" value="1"/>
</dbReference>
<dbReference type="PANTHER" id="PTHR44757:SF2">
    <property type="entry name" value="BIOFILM ARCHITECTURE MAINTENANCE PROTEIN MBAA"/>
    <property type="match status" value="1"/>
</dbReference>
<feature type="transmembrane region" description="Helical" evidence="1">
    <location>
        <begin position="172"/>
        <end position="195"/>
    </location>
</feature>
<dbReference type="PROSITE" id="PS50887">
    <property type="entry name" value="GGDEF"/>
    <property type="match status" value="1"/>
</dbReference>
<evidence type="ECO:0000259" key="2">
    <source>
        <dbReference type="PROSITE" id="PS50883"/>
    </source>
</evidence>
<sequence>MTGSYSQSLVTISLLVAILASYTALDMAGRLATAEGRVARWWLAGGAAAMGLGIWSMHFIGMLAFDLPIPVGYDLGITLYSLAVSIGASAYALWLVSRPSLPWRRLLAGAVLMGLGIATMHYLGMAAMRMQPGIDYHPGWFAASIAVAIGAAGAALWIAFRLRAEQRNTLLLRALASLVMGLAIVGMHYTGMAAARFPEGSVCGAVGSGGIDTRWLAVLVIVTTVATLGIALVASLFDRQMRVRTGLLADSLAHANDKLIQAALHDPLTQLPNRMLLQDRIEQAIEKARRRNHAVAVMFCDLDGFKAVNDAYGHQLGDRLLVAVAQRIGGQLRPQDTFARLGGDEFVIVLAIDTPDDAVVVAERIIAAAGEPFTLDAAELQVSASLGIALYPDDASNERELMAHADAAMYHTKETGRNGYTFFTPSMQLSANRQLRLLQDLRKAIARDELILHYQPKFPAAGAPATGAEALLRWQHPELGLLAPDVFIPIAERSGLILPIGDWVLDRACAQLRAWHESGHAEWTMAVNLSPLQFASPALLDSVREVLQRHRIEPARLTLEITETTAMKDVDASLAILNDLTAMGVHIAIDDFGTGYSSLLYLKRMPATELKIDRAFVHDLECNAEDAAIVSSIIALGRTLQLQVQTPCTCAVDLLVAPAAGRRPAIAGQRPALPPCAGTAGSNPLPRARALTPCTCGVDLLAGITPWHALHVLPSTRQQKGRPRAAFLRGNVARTSVHHVHVHVVHDPQGADHDDADHHDGEGRSVDVPAAFRRAVQVQEEHQVDQHLQHRGNRDHHTVDGAGEVARHHHPERDDGQHHRQHEADQVRLHAAVAFAAGAVVVCVVVMCHYSAPLR</sequence>
<dbReference type="CDD" id="cd01948">
    <property type="entry name" value="EAL"/>
    <property type="match status" value="1"/>
</dbReference>
<feature type="domain" description="MHYT" evidence="4">
    <location>
        <begin position="5"/>
        <end position="198"/>
    </location>
</feature>
<keyword evidence="1" id="KW-1133">Transmembrane helix</keyword>
<comment type="caution">
    <text evidence="1">Lacks conserved residue(s) required for the propagation of feature annotation.</text>
</comment>
<keyword evidence="6" id="KW-1185">Reference proteome</keyword>
<feature type="transmembrane region" description="Helical" evidence="1">
    <location>
        <begin position="106"/>
        <end position="128"/>
    </location>
</feature>
<feature type="domain" description="EAL" evidence="2">
    <location>
        <begin position="434"/>
        <end position="698"/>
    </location>
</feature>
<feature type="transmembrane region" description="Helical" evidence="1">
    <location>
        <begin position="829"/>
        <end position="852"/>
    </location>
</feature>
<evidence type="ECO:0000313" key="6">
    <source>
        <dbReference type="Proteomes" id="UP000825066"/>
    </source>
</evidence>
<dbReference type="SMART" id="SM00052">
    <property type="entry name" value="EAL"/>
    <property type="match status" value="1"/>
</dbReference>
<dbReference type="NCBIfam" id="TIGR00254">
    <property type="entry name" value="GGDEF"/>
    <property type="match status" value="1"/>
</dbReference>
<dbReference type="InterPro" id="IPR000160">
    <property type="entry name" value="GGDEF_dom"/>
</dbReference>
<dbReference type="InterPro" id="IPR001633">
    <property type="entry name" value="EAL_dom"/>
</dbReference>